<dbReference type="InterPro" id="IPR044068">
    <property type="entry name" value="CB"/>
</dbReference>
<dbReference type="Gene3D" id="1.10.443.10">
    <property type="entry name" value="Intergrase catalytic core"/>
    <property type="match status" value="1"/>
</dbReference>
<keyword evidence="7" id="KW-1185">Reference proteome</keyword>
<reference evidence="6" key="1">
    <citation type="submission" date="2018-09" db="EMBL/GenBank/DDBJ databases">
        <title>Murine metabolic-syndrome-specific gut microbial biobank.</title>
        <authorList>
            <person name="Liu C."/>
        </authorList>
    </citation>
    <scope>NUCLEOTIDE SEQUENCE</scope>
    <source>
        <strain evidence="6">D42-62</strain>
    </source>
</reference>
<organism evidence="6 7">
    <name type="scientific">Parablautia muri</name>
    <dbReference type="NCBI Taxonomy" id="2320879"/>
    <lineage>
        <taxon>Bacteria</taxon>
        <taxon>Bacillati</taxon>
        <taxon>Bacillota</taxon>
        <taxon>Clostridia</taxon>
        <taxon>Lachnospirales</taxon>
        <taxon>Lachnospiraceae</taxon>
        <taxon>Parablautia</taxon>
    </lineage>
</organism>
<dbReference type="RefSeq" id="WP_160562449.1">
    <property type="nucleotide sequence ID" value="NZ_QZDT01000120.1"/>
</dbReference>
<dbReference type="GO" id="GO:0015074">
    <property type="term" value="P:DNA integration"/>
    <property type="evidence" value="ECO:0007669"/>
    <property type="project" value="InterPro"/>
</dbReference>
<feature type="domain" description="Core-binding (CB)" evidence="5">
    <location>
        <begin position="11"/>
        <end position="99"/>
    </location>
</feature>
<dbReference type="Pfam" id="PF13102">
    <property type="entry name" value="Phage_int_SAM_5"/>
    <property type="match status" value="1"/>
</dbReference>
<accession>A0A9X5BL27</accession>
<dbReference type="InterPro" id="IPR002104">
    <property type="entry name" value="Integrase_catalytic"/>
</dbReference>
<name>A0A9X5BL27_9FIRM</name>
<comment type="caution">
    <text evidence="6">The sequence shown here is derived from an EMBL/GenBank/DDBJ whole genome shotgun (WGS) entry which is preliminary data.</text>
</comment>
<dbReference type="InterPro" id="IPR013762">
    <property type="entry name" value="Integrase-like_cat_sf"/>
</dbReference>
<evidence type="ECO:0000259" key="5">
    <source>
        <dbReference type="PROSITE" id="PS51900"/>
    </source>
</evidence>
<dbReference type="InterPro" id="IPR025269">
    <property type="entry name" value="SAM-like_dom"/>
</dbReference>
<dbReference type="InterPro" id="IPR050090">
    <property type="entry name" value="Tyrosine_recombinase_XerCD"/>
</dbReference>
<evidence type="ECO:0000256" key="3">
    <source>
        <dbReference type="PROSITE-ProRule" id="PRU01248"/>
    </source>
</evidence>
<dbReference type="Proteomes" id="UP001154420">
    <property type="component" value="Unassembled WGS sequence"/>
</dbReference>
<protein>
    <submittedName>
        <fullName evidence="6">Integrase</fullName>
    </submittedName>
</protein>
<gene>
    <name evidence="6" type="ORF">D5281_24515</name>
</gene>
<dbReference type="GO" id="GO:0006310">
    <property type="term" value="P:DNA recombination"/>
    <property type="evidence" value="ECO:0007669"/>
    <property type="project" value="UniProtKB-KW"/>
</dbReference>
<dbReference type="EMBL" id="QZDT01000120">
    <property type="protein sequence ID" value="NBJ95582.1"/>
    <property type="molecule type" value="Genomic_DNA"/>
</dbReference>
<dbReference type="AlphaFoldDB" id="A0A9X5BL27"/>
<dbReference type="PANTHER" id="PTHR30349">
    <property type="entry name" value="PHAGE INTEGRASE-RELATED"/>
    <property type="match status" value="1"/>
</dbReference>
<dbReference type="Gene3D" id="1.10.150.130">
    <property type="match status" value="1"/>
</dbReference>
<evidence type="ECO:0000256" key="1">
    <source>
        <dbReference type="ARBA" id="ARBA00023125"/>
    </source>
</evidence>
<keyword evidence="1 3" id="KW-0238">DNA-binding</keyword>
<dbReference type="InterPro" id="IPR010998">
    <property type="entry name" value="Integrase_recombinase_N"/>
</dbReference>
<keyword evidence="2" id="KW-0233">DNA recombination</keyword>
<dbReference type="InterPro" id="IPR011010">
    <property type="entry name" value="DNA_brk_join_enz"/>
</dbReference>
<evidence type="ECO:0000313" key="6">
    <source>
        <dbReference type="EMBL" id="NBJ95582.1"/>
    </source>
</evidence>
<dbReference type="PROSITE" id="PS51898">
    <property type="entry name" value="TYR_RECOMBINASE"/>
    <property type="match status" value="1"/>
</dbReference>
<dbReference type="PANTHER" id="PTHR30349:SF81">
    <property type="entry name" value="TYROSINE RECOMBINASE XERC"/>
    <property type="match status" value="1"/>
</dbReference>
<dbReference type="Pfam" id="PF00589">
    <property type="entry name" value="Phage_integrase"/>
    <property type="match status" value="1"/>
</dbReference>
<dbReference type="OrthoDB" id="9801717at2"/>
<dbReference type="GO" id="GO:0003677">
    <property type="term" value="F:DNA binding"/>
    <property type="evidence" value="ECO:0007669"/>
    <property type="project" value="UniProtKB-UniRule"/>
</dbReference>
<sequence>MRKSNKQLFFSMTYEYLEIYMRTQMLRSPATIESYRDALTVFRHYLRDELHLSADSFGFSDCTRDLVMGFMEYLSCIGNKPGTRNQRLTVIKSYLWFAAEKDITLQSVAISVGRVKSCRDPKKEKPLLDDEAMRLLLNAPPDTKTGIRDKTLMILLYDSAARLDEILSLRLCDVSLTSSAPCIRVVGKGRKERVIAITERTSGHLKQYLSVYHVKGTVNTDFLFYTVIKGECGKMSEANVERFIKKYAGQVRKEYPDIPEHVHPHMFRRTRATGLYRDGVDLAIVSRFLGHSQLETTRIYATPSVEMMRAALAKIPSGSPDEEALWNTDADTEIAKLCGLR</sequence>
<evidence type="ECO:0000313" key="7">
    <source>
        <dbReference type="Proteomes" id="UP001154420"/>
    </source>
</evidence>
<feature type="domain" description="Tyr recombinase" evidence="4">
    <location>
        <begin position="122"/>
        <end position="313"/>
    </location>
</feature>
<evidence type="ECO:0000259" key="4">
    <source>
        <dbReference type="PROSITE" id="PS51898"/>
    </source>
</evidence>
<dbReference type="SUPFAM" id="SSF56349">
    <property type="entry name" value="DNA breaking-rejoining enzymes"/>
    <property type="match status" value="1"/>
</dbReference>
<evidence type="ECO:0000256" key="2">
    <source>
        <dbReference type="ARBA" id="ARBA00023172"/>
    </source>
</evidence>
<dbReference type="PROSITE" id="PS51900">
    <property type="entry name" value="CB"/>
    <property type="match status" value="1"/>
</dbReference>
<proteinExistence type="predicted"/>